<comment type="subcellular location">
    <subcellularLocation>
        <location evidence="1">Cell outer membrane</location>
    </subcellularLocation>
</comment>
<accession>I0K4E0</accession>
<dbReference type="KEGG" id="fae:FAES_0982"/>
<keyword evidence="4" id="KW-0472">Membrane</keyword>
<evidence type="ECO:0000256" key="5">
    <source>
        <dbReference type="ARBA" id="ARBA00023237"/>
    </source>
</evidence>
<dbReference type="InterPro" id="IPR012944">
    <property type="entry name" value="SusD_RagB_dom"/>
</dbReference>
<feature type="signal peptide" evidence="6">
    <location>
        <begin position="1"/>
        <end position="20"/>
    </location>
</feature>
<organism evidence="8 9">
    <name type="scientific">Fibrella aestuarina BUZ 2</name>
    <dbReference type="NCBI Taxonomy" id="1166018"/>
    <lineage>
        <taxon>Bacteria</taxon>
        <taxon>Pseudomonadati</taxon>
        <taxon>Bacteroidota</taxon>
        <taxon>Cytophagia</taxon>
        <taxon>Cytophagales</taxon>
        <taxon>Spirosomataceae</taxon>
        <taxon>Fibrella</taxon>
    </lineage>
</organism>
<feature type="domain" description="RagB/SusD" evidence="7">
    <location>
        <begin position="290"/>
        <end position="501"/>
    </location>
</feature>
<dbReference type="InterPro" id="IPR041662">
    <property type="entry name" value="SusD-like_2"/>
</dbReference>
<name>I0K4E0_9BACT</name>
<dbReference type="Proteomes" id="UP000011058">
    <property type="component" value="Chromosome"/>
</dbReference>
<dbReference type="OrthoDB" id="9783641at2"/>
<evidence type="ECO:0000256" key="1">
    <source>
        <dbReference type="ARBA" id="ARBA00004442"/>
    </source>
</evidence>
<dbReference type="Gene3D" id="1.25.40.390">
    <property type="match status" value="1"/>
</dbReference>
<reference evidence="8 9" key="1">
    <citation type="journal article" date="2012" name="J. Bacteriol.">
        <title>Genome Sequence of Fibrella aestuarina BUZ 2T, a Filamentous Marine Bacterium.</title>
        <authorList>
            <person name="Filippini M."/>
            <person name="Qi W."/>
            <person name="Blom J."/>
            <person name="Goesmann A."/>
            <person name="Smits T.H."/>
            <person name="Bagheri H.C."/>
        </authorList>
    </citation>
    <scope>NUCLEOTIDE SEQUENCE [LARGE SCALE GENOMIC DNA]</scope>
    <source>
        <strain evidence="9">BUZ 2T</strain>
    </source>
</reference>
<keyword evidence="3 6" id="KW-0732">Signal</keyword>
<evidence type="ECO:0000313" key="8">
    <source>
        <dbReference type="EMBL" id="CCG98993.1"/>
    </source>
</evidence>
<dbReference type="Pfam" id="PF07980">
    <property type="entry name" value="SusD_RagB"/>
    <property type="match status" value="1"/>
</dbReference>
<dbReference type="InterPro" id="IPR011990">
    <property type="entry name" value="TPR-like_helical_dom_sf"/>
</dbReference>
<dbReference type="EMBL" id="HE796683">
    <property type="protein sequence ID" value="CCG98993.1"/>
    <property type="molecule type" value="Genomic_DNA"/>
</dbReference>
<gene>
    <name evidence="8" type="ORF">FAES_0982</name>
</gene>
<keyword evidence="5" id="KW-0998">Cell outer membrane</keyword>
<sequence length="501" mass="54650">MKNSLVLSALTTGAFIAAMSACTDLTVKETSSIVVPASSAGTFAGLPNVADALQASYNNLGNNFSDQANIYSLGVHTTAEMIPPTRGVDWGDNGVWRTLDQHTWDATHSGILNSWNNLNSEVFKTTQIIATSSSTPAQVAQAKFLRAWNMFHVMDYWGQVPYRDVNQGVNDNPKVMTRSEAFDFIVKDLTEALPALSEASATAAENAVASKASANYLLAKLFLNKAVYKSTKPEGPYTFDKADMDNVVKYVDAITAAGFKLNPNYFDNFTTSAANEIILTGAQGNPQNRWMMTLHYDQNPSGWNGFTTLADFYDKFENNDMRKGIPAKKDGTQFSGIGKGFLIGQQYDDKGKALNDSRANKPLQFTRDVVLSGCPTDKGIRVIKYHPADANKYILIRYGDAYLMKAEAQLRSGNTAAALATVNALRATRKASTLTALTEDTMFDEIGRETYWEGGKRTVEVRYGKFTTGTGVDNKSANTVLYPIPSDALASNPNLKQNAGY</sequence>
<dbReference type="GO" id="GO:0009279">
    <property type="term" value="C:cell outer membrane"/>
    <property type="evidence" value="ECO:0007669"/>
    <property type="project" value="UniProtKB-SubCell"/>
</dbReference>
<dbReference type="HOGENOM" id="CLU_015553_1_2_10"/>
<feature type="chain" id="PRO_5003630986" evidence="6">
    <location>
        <begin position="21"/>
        <end position="501"/>
    </location>
</feature>
<evidence type="ECO:0000256" key="2">
    <source>
        <dbReference type="ARBA" id="ARBA00006275"/>
    </source>
</evidence>
<dbReference type="eggNOG" id="COG3637">
    <property type="taxonomic scope" value="Bacteria"/>
</dbReference>
<evidence type="ECO:0000256" key="3">
    <source>
        <dbReference type="ARBA" id="ARBA00022729"/>
    </source>
</evidence>
<evidence type="ECO:0000259" key="7">
    <source>
        <dbReference type="Pfam" id="PF07980"/>
    </source>
</evidence>
<dbReference type="AlphaFoldDB" id="I0K4E0"/>
<evidence type="ECO:0000313" key="9">
    <source>
        <dbReference type="Proteomes" id="UP000011058"/>
    </source>
</evidence>
<dbReference type="RefSeq" id="WP_015330093.1">
    <property type="nucleotide sequence ID" value="NC_020054.1"/>
</dbReference>
<dbReference type="Pfam" id="PF12771">
    <property type="entry name" value="SusD-like_2"/>
    <property type="match status" value="1"/>
</dbReference>
<keyword evidence="9" id="KW-1185">Reference proteome</keyword>
<evidence type="ECO:0000256" key="6">
    <source>
        <dbReference type="SAM" id="SignalP"/>
    </source>
</evidence>
<dbReference type="SUPFAM" id="SSF48452">
    <property type="entry name" value="TPR-like"/>
    <property type="match status" value="1"/>
</dbReference>
<comment type="similarity">
    <text evidence="2">Belongs to the SusD family.</text>
</comment>
<dbReference type="STRING" id="1166018.FAES_0982"/>
<dbReference type="PATRIC" id="fig|1166018.3.peg.2700"/>
<dbReference type="PROSITE" id="PS51257">
    <property type="entry name" value="PROKAR_LIPOPROTEIN"/>
    <property type="match status" value="1"/>
</dbReference>
<proteinExistence type="inferred from homology"/>
<evidence type="ECO:0000256" key="4">
    <source>
        <dbReference type="ARBA" id="ARBA00023136"/>
    </source>
</evidence>
<protein>
    <submittedName>
        <fullName evidence="8">RagB/SusD domain protein</fullName>
    </submittedName>
</protein>